<comment type="subcellular location">
    <subcellularLocation>
        <location evidence="1">Cell membrane</location>
        <topology evidence="1">Multi-pass membrane protein</topology>
    </subcellularLocation>
</comment>
<dbReference type="InterPro" id="IPR002758">
    <property type="entry name" value="Cation_antiport_E"/>
</dbReference>
<keyword evidence="4" id="KW-0812">Transmembrane</keyword>
<keyword evidence="6" id="KW-0472">Membrane</keyword>
<dbReference type="RefSeq" id="WP_343814915.1">
    <property type="nucleotide sequence ID" value="NZ_BAAAFA010000002.1"/>
</dbReference>
<dbReference type="PANTHER" id="PTHR34584:SF1">
    <property type="entry name" value="NA(+)_H(+) ANTIPORTER SUBUNIT E1"/>
    <property type="match status" value="1"/>
</dbReference>
<dbReference type="Proteomes" id="UP001500021">
    <property type="component" value="Unassembled WGS sequence"/>
</dbReference>
<evidence type="ECO:0000256" key="6">
    <source>
        <dbReference type="ARBA" id="ARBA00023136"/>
    </source>
</evidence>
<name>A0ABN1L3S1_9GAMM</name>
<gene>
    <name evidence="7" type="ORF">GCM10009111_06340</name>
</gene>
<evidence type="ECO:0000313" key="8">
    <source>
        <dbReference type="Proteomes" id="UP001500021"/>
    </source>
</evidence>
<evidence type="ECO:0000256" key="1">
    <source>
        <dbReference type="ARBA" id="ARBA00004651"/>
    </source>
</evidence>
<dbReference type="PANTHER" id="PTHR34584">
    <property type="entry name" value="NA(+)/H(+) ANTIPORTER SUBUNIT E1"/>
    <property type="match status" value="1"/>
</dbReference>
<evidence type="ECO:0000313" key="7">
    <source>
        <dbReference type="EMBL" id="GAA0812434.1"/>
    </source>
</evidence>
<reference evidence="7 8" key="1">
    <citation type="journal article" date="2019" name="Int. J. Syst. Evol. Microbiol.">
        <title>The Global Catalogue of Microorganisms (GCM) 10K type strain sequencing project: providing services to taxonomists for standard genome sequencing and annotation.</title>
        <authorList>
            <consortium name="The Broad Institute Genomics Platform"/>
            <consortium name="The Broad Institute Genome Sequencing Center for Infectious Disease"/>
            <person name="Wu L."/>
            <person name="Ma J."/>
        </authorList>
    </citation>
    <scope>NUCLEOTIDE SEQUENCE [LARGE SCALE GENOMIC DNA]</scope>
    <source>
        <strain evidence="7 8">JCM 15608</strain>
    </source>
</reference>
<organism evidence="7 8">
    <name type="scientific">Colwellia asteriadis</name>
    <dbReference type="NCBI Taxonomy" id="517723"/>
    <lineage>
        <taxon>Bacteria</taxon>
        <taxon>Pseudomonadati</taxon>
        <taxon>Pseudomonadota</taxon>
        <taxon>Gammaproteobacteria</taxon>
        <taxon>Alteromonadales</taxon>
        <taxon>Colwelliaceae</taxon>
        <taxon>Colwellia</taxon>
    </lineage>
</organism>
<sequence length="173" mass="19008">MFSFISTLLLAGFWFLLAEGDLASLLVGIVFIPLSVFVLVKLSEKANTARSGARLQFIKIPKFVGFFLYQSIKGGKDTALRAFSLNMQLQPEFVHYPIKHIPAGLPMNLFMNVVSLLPGSVGVIREPNSVLVHVLAVTDQTLNEIYACELIVSELFGLDVSAPKRNPITKKAT</sequence>
<evidence type="ECO:0000256" key="3">
    <source>
        <dbReference type="ARBA" id="ARBA00022475"/>
    </source>
</evidence>
<keyword evidence="5" id="KW-1133">Transmembrane helix</keyword>
<accession>A0ABN1L3S1</accession>
<comment type="similarity">
    <text evidence="2">Belongs to the CPA3 antiporters (TC 2.A.63) subunit E family.</text>
</comment>
<evidence type="ECO:0000256" key="2">
    <source>
        <dbReference type="ARBA" id="ARBA00006228"/>
    </source>
</evidence>
<keyword evidence="3" id="KW-1003">Cell membrane</keyword>
<evidence type="ECO:0000256" key="5">
    <source>
        <dbReference type="ARBA" id="ARBA00022989"/>
    </source>
</evidence>
<evidence type="ECO:0000256" key="4">
    <source>
        <dbReference type="ARBA" id="ARBA00022692"/>
    </source>
</evidence>
<comment type="caution">
    <text evidence="7">The sequence shown here is derived from an EMBL/GenBank/DDBJ whole genome shotgun (WGS) entry which is preliminary data.</text>
</comment>
<dbReference type="EMBL" id="BAAAFA010000002">
    <property type="protein sequence ID" value="GAA0812434.1"/>
    <property type="molecule type" value="Genomic_DNA"/>
</dbReference>
<keyword evidence="8" id="KW-1185">Reference proteome</keyword>
<proteinExistence type="inferred from homology"/>
<protein>
    <submittedName>
        <fullName evidence="7">Uncharacterized protein</fullName>
    </submittedName>
</protein>
<dbReference type="Pfam" id="PF01899">
    <property type="entry name" value="MNHE"/>
    <property type="match status" value="1"/>
</dbReference>